<dbReference type="GO" id="GO:0005615">
    <property type="term" value="C:extracellular space"/>
    <property type="evidence" value="ECO:0007669"/>
    <property type="project" value="TreeGrafter"/>
</dbReference>
<dbReference type="InterPro" id="IPR000742">
    <property type="entry name" value="EGF"/>
</dbReference>
<evidence type="ECO:0000256" key="9">
    <source>
        <dbReference type="ARBA" id="ARBA00022989"/>
    </source>
</evidence>
<keyword evidence="6" id="KW-0358">Heparin-binding</keyword>
<dbReference type="GO" id="GO:0005886">
    <property type="term" value="C:plasma membrane"/>
    <property type="evidence" value="ECO:0007669"/>
    <property type="project" value="UniProtKB-SubCell"/>
</dbReference>
<feature type="disulfide bond" evidence="14">
    <location>
        <begin position="167"/>
        <end position="176"/>
    </location>
</feature>
<feature type="signal peptide" evidence="17">
    <location>
        <begin position="1"/>
        <end position="22"/>
    </location>
</feature>
<dbReference type="RefSeq" id="XP_018531098.1">
    <property type="nucleotide sequence ID" value="XM_018675582.2"/>
</dbReference>
<keyword evidence="7 16" id="KW-0812">Transmembrane</keyword>
<dbReference type="FunFam" id="2.10.25.10:FF:000158">
    <property type="entry name" value="proheparin-binding EGF-like growth factor"/>
    <property type="match status" value="1"/>
</dbReference>
<dbReference type="GO" id="GO:0005154">
    <property type="term" value="F:epidermal growth factor receptor binding"/>
    <property type="evidence" value="ECO:0007669"/>
    <property type="project" value="TreeGrafter"/>
</dbReference>
<dbReference type="GeneID" id="108882842"/>
<feature type="chain" id="PRO_5044612893" description="Proheparin-binding EGF-like growth factor" evidence="17">
    <location>
        <begin position="23"/>
        <end position="240"/>
    </location>
</feature>
<protein>
    <recommendedName>
        <fullName evidence="13">Proheparin-binding EGF-like growth factor</fullName>
    </recommendedName>
</protein>
<reference evidence="20" key="1">
    <citation type="submission" date="2015-09" db="EMBL/GenBank/DDBJ databases">
        <authorList>
            <person name="Sai Rama Sridatta P."/>
        </authorList>
    </citation>
    <scope>NUCLEOTIDE SEQUENCE [LARGE SCALE GENOMIC DNA]</scope>
</reference>
<dbReference type="Proteomes" id="UP000314980">
    <property type="component" value="Unassembled WGS sequence"/>
</dbReference>
<dbReference type="Ensembl" id="ENSLCAT00010019258.1">
    <property type="protein sequence ID" value="ENSLCAP00010018851.1"/>
    <property type="gene ID" value="ENSLCAG00010008915.1"/>
</dbReference>
<keyword evidence="9 16" id="KW-1133">Transmembrane helix</keyword>
<dbReference type="InParanoid" id="A0A4W6D2A3"/>
<keyword evidence="4" id="KW-0964">Secreted</keyword>
<feature type="domain" description="EGF-like" evidence="18">
    <location>
        <begin position="137"/>
        <end position="177"/>
    </location>
</feature>
<evidence type="ECO:0000256" key="6">
    <source>
        <dbReference type="ARBA" id="ARBA00022674"/>
    </source>
</evidence>
<dbReference type="CTD" id="797938"/>
<evidence type="ECO:0000256" key="16">
    <source>
        <dbReference type="SAM" id="Phobius"/>
    </source>
</evidence>
<accession>A0A4W6D2A3</accession>
<dbReference type="GeneTree" id="ENSGT00940000156901"/>
<evidence type="ECO:0000313" key="19">
    <source>
        <dbReference type="Ensembl" id="ENSLCAP00010018851.1"/>
    </source>
</evidence>
<keyword evidence="20" id="KW-1185">Reference proteome</keyword>
<keyword evidence="11 16" id="KW-0472">Membrane</keyword>
<name>A0A4W6D2A3_LATCA</name>
<feature type="compositionally biased region" description="Basic residues" evidence="15">
    <location>
        <begin position="121"/>
        <end position="138"/>
    </location>
</feature>
<dbReference type="GO" id="GO:0008083">
    <property type="term" value="F:growth factor activity"/>
    <property type="evidence" value="ECO:0007669"/>
    <property type="project" value="UniProtKB-KW"/>
</dbReference>
<dbReference type="GO" id="GO:0009611">
    <property type="term" value="P:response to wounding"/>
    <property type="evidence" value="ECO:0007669"/>
    <property type="project" value="Ensembl"/>
</dbReference>
<dbReference type="Gene3D" id="2.10.25.10">
    <property type="entry name" value="Laminin"/>
    <property type="match status" value="1"/>
</dbReference>
<keyword evidence="12 14" id="KW-1015">Disulfide bond</keyword>
<keyword evidence="8 17" id="KW-0732">Signal</keyword>
<dbReference type="Proteomes" id="UP000694890">
    <property type="component" value="Linkage group LG8"/>
</dbReference>
<dbReference type="PROSITE" id="PS50026">
    <property type="entry name" value="EGF_3"/>
    <property type="match status" value="1"/>
</dbReference>
<dbReference type="PANTHER" id="PTHR10740:SF4">
    <property type="entry name" value="PROHEPARIN-BINDING EGF-LIKE GROWTH FACTOR"/>
    <property type="match status" value="1"/>
</dbReference>
<comment type="subcellular location">
    <subcellularLocation>
        <location evidence="2">Cell membrane</location>
        <topology evidence="2">Single-pass type I membrane protein</topology>
    </subcellularLocation>
    <subcellularLocation>
        <location evidence="1">Secreted</location>
        <location evidence="1">Extracellular space</location>
    </subcellularLocation>
</comment>
<proteinExistence type="predicted"/>
<keyword evidence="5 14" id="KW-0245">EGF-like domain</keyword>
<evidence type="ECO:0000256" key="10">
    <source>
        <dbReference type="ARBA" id="ARBA00023030"/>
    </source>
</evidence>
<evidence type="ECO:0000256" key="7">
    <source>
        <dbReference type="ARBA" id="ARBA00022692"/>
    </source>
</evidence>
<dbReference type="PANTHER" id="PTHR10740">
    <property type="entry name" value="TRANSFORMING GROWTH FACTOR ALPHA"/>
    <property type="match status" value="1"/>
</dbReference>
<evidence type="ECO:0000256" key="12">
    <source>
        <dbReference type="ARBA" id="ARBA00023157"/>
    </source>
</evidence>
<feature type="region of interest" description="Disordered" evidence="15">
    <location>
        <begin position="102"/>
        <end position="138"/>
    </location>
</feature>
<evidence type="ECO:0000256" key="13">
    <source>
        <dbReference type="ARBA" id="ARBA00040098"/>
    </source>
</evidence>
<evidence type="ECO:0000256" key="1">
    <source>
        <dbReference type="ARBA" id="ARBA00004239"/>
    </source>
</evidence>
<evidence type="ECO:0000256" key="8">
    <source>
        <dbReference type="ARBA" id="ARBA00022729"/>
    </source>
</evidence>
<evidence type="ECO:0000256" key="14">
    <source>
        <dbReference type="PROSITE-ProRule" id="PRU00076"/>
    </source>
</evidence>
<dbReference type="GO" id="GO:0008284">
    <property type="term" value="P:positive regulation of cell population proliferation"/>
    <property type="evidence" value="ECO:0007669"/>
    <property type="project" value="TreeGrafter"/>
</dbReference>
<organism evidence="19 20">
    <name type="scientific">Lates calcarifer</name>
    <name type="common">Barramundi</name>
    <name type="synonym">Holocentrus calcarifer</name>
    <dbReference type="NCBI Taxonomy" id="8187"/>
    <lineage>
        <taxon>Eukaryota</taxon>
        <taxon>Metazoa</taxon>
        <taxon>Chordata</taxon>
        <taxon>Craniata</taxon>
        <taxon>Vertebrata</taxon>
        <taxon>Euteleostomi</taxon>
        <taxon>Actinopterygii</taxon>
        <taxon>Neopterygii</taxon>
        <taxon>Teleostei</taxon>
        <taxon>Neoteleostei</taxon>
        <taxon>Acanthomorphata</taxon>
        <taxon>Carangaria</taxon>
        <taxon>Carangaria incertae sedis</taxon>
        <taxon>Centropomidae</taxon>
        <taxon>Lates</taxon>
    </lineage>
</organism>
<evidence type="ECO:0000256" key="2">
    <source>
        <dbReference type="ARBA" id="ARBA00004251"/>
    </source>
</evidence>
<dbReference type="AlphaFoldDB" id="A0A4W6D2A3"/>
<evidence type="ECO:0000256" key="17">
    <source>
        <dbReference type="SAM" id="SignalP"/>
    </source>
</evidence>
<dbReference type="GO" id="GO:0008201">
    <property type="term" value="F:heparin binding"/>
    <property type="evidence" value="ECO:0007669"/>
    <property type="project" value="UniProtKB-KW"/>
</dbReference>
<dbReference type="KEGG" id="lcf:108882842"/>
<sequence>MRIFSVVLLLVHALVVSRLASGAAVDRYESDRQRHTAVINFMDTTKDRKAEDESTGVGATTVEYGQEGEEEEEEYDDEYYDEDEYEDGMSGDYEMELPRVAMSSKPKDPSAILETESTEGKRRRGKGRKRVKGKGKKRNPCLKKYKDFCIHGTCQYLRDIRAPSCVCLPNYSGERCEFITLPVQSPEGYNRTTALAVVAVVLSSVCLTIIGLLLMLRFHKRGAYDVENEEKVKLGLASNH</sequence>
<evidence type="ECO:0000256" key="11">
    <source>
        <dbReference type="ARBA" id="ARBA00023136"/>
    </source>
</evidence>
<evidence type="ECO:0000256" key="5">
    <source>
        <dbReference type="ARBA" id="ARBA00022536"/>
    </source>
</evidence>
<gene>
    <name evidence="19" type="primary">HBEGF</name>
    <name evidence="21" type="synonym">hbegfa</name>
</gene>
<reference evidence="21" key="2">
    <citation type="submission" date="2025-04" db="UniProtKB">
        <authorList>
            <consortium name="RefSeq"/>
        </authorList>
    </citation>
    <scope>IDENTIFICATION</scope>
    <source>
        <tissue evidence="21">Brain</tissue>
    </source>
</reference>
<keyword evidence="3" id="KW-1003">Cell membrane</keyword>
<comment type="caution">
    <text evidence="14">Lacks conserved residue(s) required for the propagation of feature annotation.</text>
</comment>
<evidence type="ECO:0000313" key="21">
    <source>
        <dbReference type="RefSeq" id="XP_018531098.1"/>
    </source>
</evidence>
<evidence type="ECO:0000256" key="4">
    <source>
        <dbReference type="ARBA" id="ARBA00022525"/>
    </source>
</evidence>
<dbReference type="PROSITE" id="PS00022">
    <property type="entry name" value="EGF_1"/>
    <property type="match status" value="1"/>
</dbReference>
<reference evidence="19" key="3">
    <citation type="submission" date="2025-05" db="UniProtKB">
        <authorList>
            <consortium name="Ensembl"/>
        </authorList>
    </citation>
    <scope>IDENTIFICATION</scope>
</reference>
<feature type="transmembrane region" description="Helical" evidence="16">
    <location>
        <begin position="194"/>
        <end position="216"/>
    </location>
</feature>
<evidence type="ECO:0000256" key="3">
    <source>
        <dbReference type="ARBA" id="ARBA00022475"/>
    </source>
</evidence>
<dbReference type="OrthoDB" id="8780145at2759"/>
<evidence type="ECO:0000256" key="15">
    <source>
        <dbReference type="SAM" id="MobiDB-lite"/>
    </source>
</evidence>
<evidence type="ECO:0000313" key="20">
    <source>
        <dbReference type="Proteomes" id="UP000314980"/>
    </source>
</evidence>
<dbReference type="GO" id="GO:0060041">
    <property type="term" value="P:retina development in camera-type eye"/>
    <property type="evidence" value="ECO:0007669"/>
    <property type="project" value="Ensembl"/>
</dbReference>
<dbReference type="GO" id="GO:0007173">
    <property type="term" value="P:epidermal growth factor receptor signaling pathway"/>
    <property type="evidence" value="ECO:0007669"/>
    <property type="project" value="TreeGrafter"/>
</dbReference>
<dbReference type="SUPFAM" id="SSF57196">
    <property type="entry name" value="EGF/Laminin"/>
    <property type="match status" value="1"/>
</dbReference>
<evidence type="ECO:0000259" key="18">
    <source>
        <dbReference type="PROSITE" id="PS50026"/>
    </source>
</evidence>
<dbReference type="GO" id="GO:0070654">
    <property type="term" value="P:sensory epithelium regeneration"/>
    <property type="evidence" value="ECO:0007669"/>
    <property type="project" value="Ensembl"/>
</dbReference>
<keyword evidence="10" id="KW-0339">Growth factor</keyword>
<dbReference type="STRING" id="8187.ENSLCAP00010018851"/>